<accession>A0ABR2ZUG5</accession>
<comment type="caution">
    <text evidence="1">The sequence shown here is derived from an EMBL/GenBank/DDBJ whole genome shotgun (WGS) entry which is preliminary data.</text>
</comment>
<feature type="non-terminal residue" evidence="1">
    <location>
        <position position="1"/>
    </location>
</feature>
<organism evidence="1 2">
    <name type="scientific">Marasmius tenuissimus</name>
    <dbReference type="NCBI Taxonomy" id="585030"/>
    <lineage>
        <taxon>Eukaryota</taxon>
        <taxon>Fungi</taxon>
        <taxon>Dikarya</taxon>
        <taxon>Basidiomycota</taxon>
        <taxon>Agaricomycotina</taxon>
        <taxon>Agaricomycetes</taxon>
        <taxon>Agaricomycetidae</taxon>
        <taxon>Agaricales</taxon>
        <taxon>Marasmiineae</taxon>
        <taxon>Marasmiaceae</taxon>
        <taxon>Marasmius</taxon>
    </lineage>
</organism>
<sequence length="114" mass="12634">TLSTISSPNLENIIILVPEYYITEVPPNLPVWSSLDTHLATVFSCSTRTHVNICATPGDEDYEVCLEDEGTRSKYLQAFQQCVETGRIRFHGDFGTRLGSSGPIWNVSTQKPTA</sequence>
<name>A0ABR2ZUG5_9AGAR</name>
<proteinExistence type="predicted"/>
<dbReference type="Proteomes" id="UP001437256">
    <property type="component" value="Unassembled WGS sequence"/>
</dbReference>
<gene>
    <name evidence="1" type="ORF">AAF712_008043</name>
</gene>
<evidence type="ECO:0000313" key="1">
    <source>
        <dbReference type="EMBL" id="KAL0065048.1"/>
    </source>
</evidence>
<reference evidence="1 2" key="1">
    <citation type="submission" date="2024-05" db="EMBL/GenBank/DDBJ databases">
        <title>A draft genome resource for the thread blight pathogen Marasmius tenuissimus strain MS-2.</title>
        <authorList>
            <person name="Yulfo-Soto G.E."/>
            <person name="Baruah I.K."/>
            <person name="Amoako-Attah I."/>
            <person name="Bukari Y."/>
            <person name="Meinhardt L.W."/>
            <person name="Bailey B.A."/>
            <person name="Cohen S.P."/>
        </authorList>
    </citation>
    <scope>NUCLEOTIDE SEQUENCE [LARGE SCALE GENOMIC DNA]</scope>
    <source>
        <strain evidence="1 2">MS-2</strain>
    </source>
</reference>
<keyword evidence="2" id="KW-1185">Reference proteome</keyword>
<dbReference type="EMBL" id="JBBXMP010000053">
    <property type="protein sequence ID" value="KAL0065048.1"/>
    <property type="molecule type" value="Genomic_DNA"/>
</dbReference>
<evidence type="ECO:0000313" key="2">
    <source>
        <dbReference type="Proteomes" id="UP001437256"/>
    </source>
</evidence>
<protein>
    <submittedName>
        <fullName evidence="1">Uncharacterized protein</fullName>
    </submittedName>
</protein>